<proteinExistence type="predicted"/>
<dbReference type="SUPFAM" id="SSF50985">
    <property type="entry name" value="RCC1/BLIP-II"/>
    <property type="match status" value="1"/>
</dbReference>
<protein>
    <submittedName>
        <fullName evidence="1">Uncharacterized protein</fullName>
    </submittedName>
</protein>
<dbReference type="Proteomes" id="UP000274822">
    <property type="component" value="Unassembled WGS sequence"/>
</dbReference>
<sequence length="95" mass="10279">MKEAGIPIDIIGGTMEGGLDDIISTPTPISSLQGKCIVHQVAADEHHSLVLCEYGEVYVSGRVDSSQLGLQKQLLDQPTLTARLFPSNTRERFSP</sequence>
<evidence type="ECO:0000313" key="2">
    <source>
        <dbReference type="Proteomes" id="UP000274822"/>
    </source>
</evidence>
<comment type="caution">
    <text evidence="1">The sequence shown here is derived from an EMBL/GenBank/DDBJ whole genome shotgun (WGS) entry which is preliminary data.</text>
</comment>
<evidence type="ECO:0000313" key="1">
    <source>
        <dbReference type="EMBL" id="RUS29083.1"/>
    </source>
</evidence>
<name>A0A433QH14_9FUNG</name>
<organism evidence="1 2">
    <name type="scientific">Jimgerdemannia flammicorona</name>
    <dbReference type="NCBI Taxonomy" id="994334"/>
    <lineage>
        <taxon>Eukaryota</taxon>
        <taxon>Fungi</taxon>
        <taxon>Fungi incertae sedis</taxon>
        <taxon>Mucoromycota</taxon>
        <taxon>Mucoromycotina</taxon>
        <taxon>Endogonomycetes</taxon>
        <taxon>Endogonales</taxon>
        <taxon>Endogonaceae</taxon>
        <taxon>Jimgerdemannia</taxon>
    </lineage>
</organism>
<gene>
    <name evidence="1" type="ORF">BC938DRAFT_481084</name>
</gene>
<keyword evidence="2" id="KW-1185">Reference proteome</keyword>
<reference evidence="1 2" key="1">
    <citation type="journal article" date="2018" name="New Phytol.">
        <title>Phylogenomics of Endogonaceae and evolution of mycorrhizas within Mucoromycota.</title>
        <authorList>
            <person name="Chang Y."/>
            <person name="Desiro A."/>
            <person name="Na H."/>
            <person name="Sandor L."/>
            <person name="Lipzen A."/>
            <person name="Clum A."/>
            <person name="Barry K."/>
            <person name="Grigoriev I.V."/>
            <person name="Martin F.M."/>
            <person name="Stajich J.E."/>
            <person name="Smith M.E."/>
            <person name="Bonito G."/>
            <person name="Spatafora J.W."/>
        </authorList>
    </citation>
    <scope>NUCLEOTIDE SEQUENCE [LARGE SCALE GENOMIC DNA]</scope>
    <source>
        <strain evidence="1 2">AD002</strain>
    </source>
</reference>
<accession>A0A433QH14</accession>
<dbReference type="AlphaFoldDB" id="A0A433QH14"/>
<dbReference type="Gene3D" id="2.130.10.30">
    <property type="entry name" value="Regulator of chromosome condensation 1/beta-lactamase-inhibitor protein II"/>
    <property type="match status" value="1"/>
</dbReference>
<dbReference type="EMBL" id="RBNJ01005664">
    <property type="protein sequence ID" value="RUS29083.1"/>
    <property type="molecule type" value="Genomic_DNA"/>
</dbReference>
<dbReference type="InterPro" id="IPR009091">
    <property type="entry name" value="RCC1/BLIP-II"/>
</dbReference>